<accession>A0A552WS35</accession>
<proteinExistence type="predicted"/>
<evidence type="ECO:0000256" key="4">
    <source>
        <dbReference type="ARBA" id="ARBA00023136"/>
    </source>
</evidence>
<name>A0A552WS35_9MICO</name>
<keyword evidence="7" id="KW-1185">Reference proteome</keyword>
<dbReference type="Pfam" id="PF09685">
    <property type="entry name" value="MamF_MmsF"/>
    <property type="match status" value="1"/>
</dbReference>
<dbReference type="Proteomes" id="UP000318693">
    <property type="component" value="Unassembled WGS sequence"/>
</dbReference>
<comment type="subcellular location">
    <subcellularLocation>
        <location evidence="1">Membrane</location>
        <topology evidence="1">Multi-pass membrane protein</topology>
    </subcellularLocation>
</comment>
<evidence type="ECO:0000313" key="7">
    <source>
        <dbReference type="Proteomes" id="UP000318693"/>
    </source>
</evidence>
<dbReference type="AlphaFoldDB" id="A0A552WS35"/>
<protein>
    <submittedName>
        <fullName evidence="6">DUF4870 domain-containing protein</fullName>
    </submittedName>
</protein>
<evidence type="ECO:0000256" key="3">
    <source>
        <dbReference type="ARBA" id="ARBA00022989"/>
    </source>
</evidence>
<reference evidence="6 7" key="1">
    <citation type="submission" date="2019-07" db="EMBL/GenBank/DDBJ databases">
        <title>Georgenia wutianyii sp. nov. and Georgenia *** sp. nov. isolated from plateau pika (Ochotona curzoniae) in the Qinghai-Tibet plateau of China.</title>
        <authorList>
            <person name="Tian Z."/>
        </authorList>
    </citation>
    <scope>NUCLEOTIDE SEQUENCE [LARGE SCALE GENOMIC DNA]</scope>
    <source>
        <strain evidence="6 7">Z446</strain>
    </source>
</reference>
<evidence type="ECO:0000313" key="6">
    <source>
        <dbReference type="EMBL" id="TRW45648.1"/>
    </source>
</evidence>
<feature type="transmembrane region" description="Helical" evidence="5">
    <location>
        <begin position="34"/>
        <end position="56"/>
    </location>
</feature>
<evidence type="ECO:0000256" key="5">
    <source>
        <dbReference type="SAM" id="Phobius"/>
    </source>
</evidence>
<evidence type="ECO:0000256" key="2">
    <source>
        <dbReference type="ARBA" id="ARBA00022692"/>
    </source>
</evidence>
<organism evidence="6 7">
    <name type="scientific">Georgenia yuyongxinii</name>
    <dbReference type="NCBI Taxonomy" id="2589797"/>
    <lineage>
        <taxon>Bacteria</taxon>
        <taxon>Bacillati</taxon>
        <taxon>Actinomycetota</taxon>
        <taxon>Actinomycetes</taxon>
        <taxon>Micrococcales</taxon>
        <taxon>Bogoriellaceae</taxon>
        <taxon>Georgenia</taxon>
    </lineage>
</organism>
<feature type="transmembrane region" description="Helical" evidence="5">
    <location>
        <begin position="62"/>
        <end position="81"/>
    </location>
</feature>
<dbReference type="EMBL" id="VJXR01000020">
    <property type="protein sequence ID" value="TRW45648.1"/>
    <property type="molecule type" value="Genomic_DNA"/>
</dbReference>
<sequence>MVLSAGWLSWLGPLIVWLVWRDKSYLVRNAAATAFNFNITVWIAVVVGWILFITLIGIPIAIIVWIAAVVLQVVFSIIGAMRASRGEAYTYPMQVPILT</sequence>
<evidence type="ECO:0000256" key="1">
    <source>
        <dbReference type="ARBA" id="ARBA00004141"/>
    </source>
</evidence>
<feature type="transmembrane region" description="Helical" evidence="5">
    <location>
        <begin position="6"/>
        <end position="22"/>
    </location>
</feature>
<keyword evidence="3 5" id="KW-1133">Transmembrane helix</keyword>
<comment type="caution">
    <text evidence="6">The sequence shown here is derived from an EMBL/GenBank/DDBJ whole genome shotgun (WGS) entry which is preliminary data.</text>
</comment>
<keyword evidence="4 5" id="KW-0472">Membrane</keyword>
<keyword evidence="2 5" id="KW-0812">Transmembrane</keyword>
<dbReference type="InterPro" id="IPR019109">
    <property type="entry name" value="MamF_MmsF"/>
</dbReference>
<gene>
    <name evidence="6" type="ORF">FJ693_08710</name>
</gene>